<protein>
    <recommendedName>
        <fullName evidence="3">V-SNARE coiled-coil homology domain-containing protein</fullName>
    </recommendedName>
</protein>
<dbReference type="Gene3D" id="1.20.5.110">
    <property type="match status" value="1"/>
</dbReference>
<evidence type="ECO:0000259" key="3">
    <source>
        <dbReference type="Pfam" id="PF00957"/>
    </source>
</evidence>
<dbReference type="PANTHER" id="PTHR45806:SF1">
    <property type="entry name" value="SYNAPTOBREVIN HOMOLOG YKT6"/>
    <property type="match status" value="1"/>
</dbReference>
<proteinExistence type="predicted"/>
<evidence type="ECO:0000313" key="4">
    <source>
        <dbReference type="EMBL" id="ELP89467.1"/>
    </source>
</evidence>
<dbReference type="GO" id="GO:0030659">
    <property type="term" value="C:cytoplasmic vesicle membrane"/>
    <property type="evidence" value="ECO:0007669"/>
    <property type="project" value="UniProtKB-SubCell"/>
</dbReference>
<dbReference type="RefSeq" id="XP_004256238.1">
    <property type="nucleotide sequence ID" value="XM_004256190.1"/>
</dbReference>
<dbReference type="KEGG" id="eiv:EIN_390920"/>
<dbReference type="Proteomes" id="UP000014680">
    <property type="component" value="Unassembled WGS sequence"/>
</dbReference>
<dbReference type="GO" id="GO:0005794">
    <property type="term" value="C:Golgi apparatus"/>
    <property type="evidence" value="ECO:0007669"/>
    <property type="project" value="TreeGrafter"/>
</dbReference>
<keyword evidence="5" id="KW-1185">Reference proteome</keyword>
<dbReference type="SUPFAM" id="SSF58038">
    <property type="entry name" value="SNARE fusion complex"/>
    <property type="match status" value="1"/>
</dbReference>
<dbReference type="GO" id="GO:0006888">
    <property type="term" value="P:endoplasmic reticulum to Golgi vesicle-mediated transport"/>
    <property type="evidence" value="ECO:0007669"/>
    <property type="project" value="TreeGrafter"/>
</dbReference>
<dbReference type="Pfam" id="PF00957">
    <property type="entry name" value="Synaptobrevin"/>
    <property type="match status" value="1"/>
</dbReference>
<dbReference type="EMBL" id="KB206629">
    <property type="protein sequence ID" value="ELP89467.1"/>
    <property type="molecule type" value="Genomic_DNA"/>
</dbReference>
<evidence type="ECO:0000256" key="1">
    <source>
        <dbReference type="ARBA" id="ARBA00004156"/>
    </source>
</evidence>
<evidence type="ECO:0000256" key="2">
    <source>
        <dbReference type="ARBA" id="ARBA00023329"/>
    </source>
</evidence>
<dbReference type="InterPro" id="IPR042855">
    <property type="entry name" value="V_SNARE_CC"/>
</dbReference>
<dbReference type="OMA" id="KSENDRH"/>
<dbReference type="AlphaFoldDB" id="A0A0A1U5G2"/>
<dbReference type="PANTHER" id="PTHR45806">
    <property type="entry name" value="SYNAPTOBREVIN HOMOLOG YKT6"/>
    <property type="match status" value="1"/>
</dbReference>
<dbReference type="Gene3D" id="3.30.450.50">
    <property type="entry name" value="Longin domain"/>
    <property type="match status" value="1"/>
</dbReference>
<organism evidence="4 5">
    <name type="scientific">Entamoeba invadens IP1</name>
    <dbReference type="NCBI Taxonomy" id="370355"/>
    <lineage>
        <taxon>Eukaryota</taxon>
        <taxon>Amoebozoa</taxon>
        <taxon>Evosea</taxon>
        <taxon>Archamoebae</taxon>
        <taxon>Mastigamoebida</taxon>
        <taxon>Entamoebidae</taxon>
        <taxon>Entamoeba</taxon>
    </lineage>
</organism>
<dbReference type="CDD" id="cd15843">
    <property type="entry name" value="R-SNARE"/>
    <property type="match status" value="1"/>
</dbReference>
<name>A0A0A1U5G2_ENTIV</name>
<evidence type="ECO:0000313" key="5">
    <source>
        <dbReference type="Proteomes" id="UP000014680"/>
    </source>
</evidence>
<accession>A0A0A1U5G2</accession>
<gene>
    <name evidence="4" type="ORF">EIN_390920</name>
</gene>
<dbReference type="InterPro" id="IPR011012">
    <property type="entry name" value="Longin-like_dom_sf"/>
</dbReference>
<reference evidence="4 5" key="1">
    <citation type="submission" date="2012-10" db="EMBL/GenBank/DDBJ databases">
        <authorList>
            <person name="Zafar N."/>
            <person name="Inman J."/>
            <person name="Hall N."/>
            <person name="Lorenzi H."/>
            <person name="Caler E."/>
        </authorList>
    </citation>
    <scope>NUCLEOTIDE SEQUENCE [LARGE SCALE GENOMIC DNA]</scope>
    <source>
        <strain evidence="4 5">IP1</strain>
    </source>
</reference>
<comment type="subcellular location">
    <subcellularLocation>
        <location evidence="1">Cytoplasmic vesicle membrane</location>
    </subcellularLocation>
</comment>
<feature type="domain" description="V-SNARE coiled-coil homology" evidence="3">
    <location>
        <begin position="149"/>
        <end position="202"/>
    </location>
</feature>
<dbReference type="GO" id="GO:0005484">
    <property type="term" value="F:SNAP receptor activity"/>
    <property type="evidence" value="ECO:0007669"/>
    <property type="project" value="TreeGrafter"/>
</dbReference>
<keyword evidence="2" id="KW-0968">Cytoplasmic vesicle</keyword>
<dbReference type="OrthoDB" id="27923at2759"/>
<dbReference type="GeneID" id="14888389"/>
<dbReference type="SUPFAM" id="SSF64356">
    <property type="entry name" value="SNARE-like"/>
    <property type="match status" value="1"/>
</dbReference>
<dbReference type="VEuPathDB" id="AmoebaDB:EIN_390920"/>
<sequence>MSLISLCILASKEGEISIAHILYDTSKFSFIGIETIKEFISFGFIEVATRSEIDKRMVLSTSEYGGILFNVLLRGDGIGVGVLTNQTYPKNTITYIIHRSFEVFYERGEWNELTQSFNVEGTIQQCKTELKYLFEHFGRERNMELSKEEMIKNELDEINEKMGCLITKLVSREEDLADVVTKSEVLSERSKKLYKRTKKAKRCHVPCVIL</sequence>